<evidence type="ECO:0000259" key="5">
    <source>
        <dbReference type="PROSITE" id="PS51071"/>
    </source>
</evidence>
<dbReference type="GO" id="GO:1901135">
    <property type="term" value="P:carbohydrate derivative metabolic process"/>
    <property type="evidence" value="ECO:0007669"/>
    <property type="project" value="InterPro"/>
</dbReference>
<keyword evidence="2" id="KW-0238">DNA-binding</keyword>
<dbReference type="SUPFAM" id="SSF46689">
    <property type="entry name" value="Homeodomain-like"/>
    <property type="match status" value="1"/>
</dbReference>
<evidence type="ECO:0000259" key="6">
    <source>
        <dbReference type="PROSITE" id="PS51464"/>
    </source>
</evidence>
<dbReference type="PANTHER" id="PTHR30514:SF18">
    <property type="entry name" value="RPIR-FAMILY TRANSCRIPTIONAL REGULATOR"/>
    <property type="match status" value="1"/>
</dbReference>
<gene>
    <name evidence="7" type="ORF">EJC49_03390</name>
</gene>
<keyword evidence="8" id="KW-1185">Reference proteome</keyword>
<dbReference type="RefSeq" id="WP_126698056.1">
    <property type="nucleotide sequence ID" value="NZ_RWKW01000010.1"/>
</dbReference>
<protein>
    <submittedName>
        <fullName evidence="7">MurR/RpiR family transcriptional regulator</fullName>
    </submittedName>
</protein>
<dbReference type="AlphaFoldDB" id="A0A429Z257"/>
<evidence type="ECO:0000256" key="1">
    <source>
        <dbReference type="ARBA" id="ARBA00023015"/>
    </source>
</evidence>
<dbReference type="Proteomes" id="UP000278398">
    <property type="component" value="Unassembled WGS sequence"/>
</dbReference>
<feature type="domain" description="HTH rpiR-type" evidence="5">
    <location>
        <begin position="1"/>
        <end position="77"/>
    </location>
</feature>
<dbReference type="OrthoDB" id="3574600at2"/>
<feature type="region of interest" description="Disordered" evidence="4">
    <location>
        <begin position="285"/>
        <end position="314"/>
    </location>
</feature>
<keyword evidence="1" id="KW-0805">Transcription regulation</keyword>
<dbReference type="Gene3D" id="3.40.50.10490">
    <property type="entry name" value="Glucose-6-phosphate isomerase like protein, domain 1"/>
    <property type="match status" value="1"/>
</dbReference>
<dbReference type="Gene3D" id="1.10.10.10">
    <property type="entry name" value="Winged helix-like DNA-binding domain superfamily/Winged helix DNA-binding domain"/>
    <property type="match status" value="1"/>
</dbReference>
<dbReference type="InterPro" id="IPR047640">
    <property type="entry name" value="RpiR-like"/>
</dbReference>
<dbReference type="InterPro" id="IPR046348">
    <property type="entry name" value="SIS_dom_sf"/>
</dbReference>
<dbReference type="PROSITE" id="PS51464">
    <property type="entry name" value="SIS"/>
    <property type="match status" value="1"/>
</dbReference>
<feature type="domain" description="SIS" evidence="6">
    <location>
        <begin position="124"/>
        <end position="267"/>
    </location>
</feature>
<dbReference type="PANTHER" id="PTHR30514">
    <property type="entry name" value="GLUCOKINASE"/>
    <property type="match status" value="1"/>
</dbReference>
<dbReference type="GO" id="GO:0003700">
    <property type="term" value="F:DNA-binding transcription factor activity"/>
    <property type="evidence" value="ECO:0007669"/>
    <property type="project" value="InterPro"/>
</dbReference>
<dbReference type="CDD" id="cd05013">
    <property type="entry name" value="SIS_RpiR"/>
    <property type="match status" value="1"/>
</dbReference>
<dbReference type="InterPro" id="IPR035472">
    <property type="entry name" value="RpiR-like_SIS"/>
</dbReference>
<name>A0A429Z257_9HYPH</name>
<evidence type="ECO:0000256" key="2">
    <source>
        <dbReference type="ARBA" id="ARBA00023125"/>
    </source>
</evidence>
<evidence type="ECO:0000313" key="8">
    <source>
        <dbReference type="Proteomes" id="UP000278398"/>
    </source>
</evidence>
<dbReference type="Pfam" id="PF01380">
    <property type="entry name" value="SIS"/>
    <property type="match status" value="1"/>
</dbReference>
<comment type="caution">
    <text evidence="7">The sequence shown here is derived from an EMBL/GenBank/DDBJ whole genome shotgun (WGS) entry which is preliminary data.</text>
</comment>
<evidence type="ECO:0000256" key="4">
    <source>
        <dbReference type="SAM" id="MobiDB-lite"/>
    </source>
</evidence>
<dbReference type="Pfam" id="PF01418">
    <property type="entry name" value="HTH_6"/>
    <property type="match status" value="1"/>
</dbReference>
<dbReference type="InterPro" id="IPR009057">
    <property type="entry name" value="Homeodomain-like_sf"/>
</dbReference>
<dbReference type="EMBL" id="RWKW01000010">
    <property type="protein sequence ID" value="RST87783.1"/>
    <property type="molecule type" value="Genomic_DNA"/>
</dbReference>
<evidence type="ECO:0000313" key="7">
    <source>
        <dbReference type="EMBL" id="RST87783.1"/>
    </source>
</evidence>
<dbReference type="SUPFAM" id="SSF53697">
    <property type="entry name" value="SIS domain"/>
    <property type="match status" value="1"/>
</dbReference>
<dbReference type="InterPro" id="IPR036388">
    <property type="entry name" value="WH-like_DNA-bd_sf"/>
</dbReference>
<dbReference type="InterPro" id="IPR001347">
    <property type="entry name" value="SIS_dom"/>
</dbReference>
<accession>A0A429Z257</accession>
<dbReference type="GO" id="GO:0003677">
    <property type="term" value="F:DNA binding"/>
    <property type="evidence" value="ECO:0007669"/>
    <property type="project" value="UniProtKB-KW"/>
</dbReference>
<evidence type="ECO:0000256" key="3">
    <source>
        <dbReference type="ARBA" id="ARBA00023163"/>
    </source>
</evidence>
<dbReference type="GO" id="GO:0097367">
    <property type="term" value="F:carbohydrate derivative binding"/>
    <property type="evidence" value="ECO:0007669"/>
    <property type="project" value="InterPro"/>
</dbReference>
<organism evidence="7 8">
    <name type="scientific">Aquibium carbonis</name>
    <dbReference type="NCBI Taxonomy" id="2495581"/>
    <lineage>
        <taxon>Bacteria</taxon>
        <taxon>Pseudomonadati</taxon>
        <taxon>Pseudomonadota</taxon>
        <taxon>Alphaproteobacteria</taxon>
        <taxon>Hyphomicrobiales</taxon>
        <taxon>Phyllobacteriaceae</taxon>
        <taxon>Aquibium</taxon>
    </lineage>
</organism>
<dbReference type="InterPro" id="IPR000281">
    <property type="entry name" value="HTH_RpiR"/>
</dbReference>
<keyword evidence="3" id="KW-0804">Transcription</keyword>
<sequence length="314" mass="34217">MSIREDLAHTPVVLTSSEEKIVQVLLADFPMSGLGTATRLARLAGVSDPTVTRLMIKLGYAGFADFQTRVLAEVEARLHSPLLMMEAKRPGGSEAASALDYFRSVSESLERTRTAVASQTYTRVVRMLIESKGDVVLLGGRFSRHIASMLAGYLIQFRSGVRDIGELAPPDFDLLIDLGKRDLLVVFDYRRYQSDIVRFARQAHDRGVSILLFTDAWLSPIAEFADQTMIASIEANSPFDTLATAVAQMEAVLAHALALHGGDMRRRMEDIEHIRRANAVTLDAVTPSPADRVGQAGAGEPADATPPGKRTKPA</sequence>
<reference evidence="7 8" key="1">
    <citation type="submission" date="2018-12" db="EMBL/GenBank/DDBJ databases">
        <title>Mesorhizobium carbonis sp. nov., isolated from coal mine water.</title>
        <authorList>
            <person name="Xin W."/>
            <person name="Xu Z."/>
            <person name="Xiang F."/>
            <person name="Zhang J."/>
            <person name="Xi L."/>
            <person name="Liu J."/>
        </authorList>
    </citation>
    <scope>NUCLEOTIDE SEQUENCE [LARGE SCALE GENOMIC DNA]</scope>
    <source>
        <strain evidence="7 8">B2.3</strain>
    </source>
</reference>
<proteinExistence type="predicted"/>
<dbReference type="PROSITE" id="PS51071">
    <property type="entry name" value="HTH_RPIR"/>
    <property type="match status" value="1"/>
</dbReference>